<feature type="compositionally biased region" description="Pro residues" evidence="1">
    <location>
        <begin position="130"/>
        <end position="147"/>
    </location>
</feature>
<accession>A0A7C3VHR5</accession>
<reference evidence="2" key="1">
    <citation type="journal article" date="2020" name="mSystems">
        <title>Genome- and Community-Level Interaction Insights into Carbon Utilization and Element Cycling Functions of Hydrothermarchaeota in Hydrothermal Sediment.</title>
        <authorList>
            <person name="Zhou Z."/>
            <person name="Liu Y."/>
            <person name="Xu W."/>
            <person name="Pan J."/>
            <person name="Luo Z.H."/>
            <person name="Li M."/>
        </authorList>
    </citation>
    <scope>NUCLEOTIDE SEQUENCE [LARGE SCALE GENOMIC DNA]</scope>
    <source>
        <strain evidence="2">SpSt-374</strain>
    </source>
</reference>
<feature type="compositionally biased region" description="Pro residues" evidence="1">
    <location>
        <begin position="157"/>
        <end position="175"/>
    </location>
</feature>
<proteinExistence type="predicted"/>
<protein>
    <submittedName>
        <fullName evidence="2">Uncharacterized protein</fullName>
    </submittedName>
</protein>
<evidence type="ECO:0000313" key="2">
    <source>
        <dbReference type="EMBL" id="HGG01774.1"/>
    </source>
</evidence>
<evidence type="ECO:0000256" key="1">
    <source>
        <dbReference type="SAM" id="MobiDB-lite"/>
    </source>
</evidence>
<gene>
    <name evidence="2" type="ORF">ENR15_14260</name>
</gene>
<sequence length="632" mass="69322">MEISQVFDANYYAGLYPDLGAAGFSTPEQLLNHFAAYGVDEGRSFSPYVDLNYYQEFNPDLTAAGLTTYRDLLSHLTAFGINEKRFFSANVDLNYYSAVNPDLGAAGLTGGEQLFDHLINYGVREGRQIVPPPREIPPGNPLDPQPVTPDDGTSPEPEQPGPPDFPGFPPLPGLPTPQAASFGGGNLLLGGPSNRISMSPDLNIVLAAGVQSAITQLQDFLTDPDFANKITTAFGEGVNIDAATSLIQELANAKSLPTIKMATIDELAGNQGAFDALTNTAYISQEFLRQQANNPENIASVILEEIGHSIDSRINAVDAPGDEGAIFSELVRGNQLSDDEINQLKLENDYLTVKIDGIDMVLEFAHRDILLQMDAKTDDSVMYNSFNQELAKWNTGISLYMNDRDPVPGEIIDFELTIDTKNTRPWWGTRWPYTAFGYTDNYGNKTTEAFPSFISWLGVRNGDWVNPQNWTLEVKDRLGSSAIVFDGGTLSLGASGGNSGGTGNFGGQINFKSNEPNKKPFDLQNYGYHQGWDWLMLRNLLTPNNDQGKFFETSIIKLKGQVKAESVFNTTDWLQIGFVTQPIYSFTGGNLGGNLFTGDNRTPDEYYDLQSITVHVYAPFPEPISKIPVVQF</sequence>
<comment type="caution">
    <text evidence="2">The sequence shown here is derived from an EMBL/GenBank/DDBJ whole genome shotgun (WGS) entry which is preliminary data.</text>
</comment>
<dbReference type="EMBL" id="DSPX01000142">
    <property type="protein sequence ID" value="HGG01774.1"/>
    <property type="molecule type" value="Genomic_DNA"/>
</dbReference>
<name>A0A7C3VHR5_9CYAN</name>
<organism evidence="2">
    <name type="scientific">Planktothricoides sp. SpSt-374</name>
    <dbReference type="NCBI Taxonomy" id="2282167"/>
    <lineage>
        <taxon>Bacteria</taxon>
        <taxon>Bacillati</taxon>
        <taxon>Cyanobacteriota</taxon>
        <taxon>Cyanophyceae</taxon>
        <taxon>Oscillatoriophycideae</taxon>
        <taxon>Oscillatoriales</taxon>
        <taxon>Oscillatoriaceae</taxon>
        <taxon>Planktothricoides</taxon>
    </lineage>
</organism>
<dbReference type="AlphaFoldDB" id="A0A7C3VHR5"/>
<feature type="region of interest" description="Disordered" evidence="1">
    <location>
        <begin position="128"/>
        <end position="186"/>
    </location>
</feature>